<name>A0AAE3ZV80_9ACTN</name>
<evidence type="ECO:0000256" key="1">
    <source>
        <dbReference type="SAM" id="SignalP"/>
    </source>
</evidence>
<reference evidence="3 4" key="1">
    <citation type="submission" date="2023-07" db="EMBL/GenBank/DDBJ databases">
        <title>Sequencing the genomes of 1000 actinobacteria strains.</title>
        <authorList>
            <person name="Klenk H.-P."/>
        </authorList>
    </citation>
    <scope>NUCLEOTIDE SEQUENCE [LARGE SCALE GENOMIC DNA]</scope>
    <source>
        <strain evidence="3 4">DSM 44711</strain>
    </source>
</reference>
<dbReference type="InterPro" id="IPR000772">
    <property type="entry name" value="Ricin_B_lectin"/>
</dbReference>
<dbReference type="SUPFAM" id="SSF50370">
    <property type="entry name" value="Ricin B-like lectins"/>
    <property type="match status" value="1"/>
</dbReference>
<protein>
    <recommendedName>
        <fullName evidence="2">Ricin B lectin domain-containing protein</fullName>
    </recommendedName>
</protein>
<dbReference type="PROSITE" id="PS50231">
    <property type="entry name" value="RICIN_B_LECTIN"/>
    <property type="match status" value="1"/>
</dbReference>
<proteinExistence type="predicted"/>
<organism evidence="3 4">
    <name type="scientific">Catenuloplanes niger</name>
    <dbReference type="NCBI Taxonomy" id="587534"/>
    <lineage>
        <taxon>Bacteria</taxon>
        <taxon>Bacillati</taxon>
        <taxon>Actinomycetota</taxon>
        <taxon>Actinomycetes</taxon>
        <taxon>Micromonosporales</taxon>
        <taxon>Micromonosporaceae</taxon>
        <taxon>Catenuloplanes</taxon>
    </lineage>
</organism>
<evidence type="ECO:0000313" key="3">
    <source>
        <dbReference type="EMBL" id="MDR7325506.1"/>
    </source>
</evidence>
<dbReference type="RefSeq" id="WP_310420291.1">
    <property type="nucleotide sequence ID" value="NZ_JAVDYC010000001.1"/>
</dbReference>
<dbReference type="SMART" id="SM00458">
    <property type="entry name" value="RICIN"/>
    <property type="match status" value="1"/>
</dbReference>
<dbReference type="AlphaFoldDB" id="A0AAE3ZV80"/>
<dbReference type="EMBL" id="JAVDYC010000001">
    <property type="protein sequence ID" value="MDR7325506.1"/>
    <property type="molecule type" value="Genomic_DNA"/>
</dbReference>
<feature type="chain" id="PRO_5041961042" description="Ricin B lectin domain-containing protein" evidence="1">
    <location>
        <begin position="31"/>
        <end position="172"/>
    </location>
</feature>
<gene>
    <name evidence="3" type="ORF">J2S44_005756</name>
</gene>
<dbReference type="Pfam" id="PF00652">
    <property type="entry name" value="Ricin_B_lectin"/>
    <property type="match status" value="1"/>
</dbReference>
<dbReference type="CDD" id="cd00161">
    <property type="entry name" value="beta-trefoil_Ricin-like"/>
    <property type="match status" value="1"/>
</dbReference>
<comment type="caution">
    <text evidence="3">The sequence shown here is derived from an EMBL/GenBank/DDBJ whole genome shotgun (WGS) entry which is preliminary data.</text>
</comment>
<dbReference type="Gene3D" id="2.80.10.50">
    <property type="match status" value="3"/>
</dbReference>
<feature type="signal peptide" evidence="1">
    <location>
        <begin position="1"/>
        <end position="30"/>
    </location>
</feature>
<evidence type="ECO:0000259" key="2">
    <source>
        <dbReference type="SMART" id="SM00458"/>
    </source>
</evidence>
<dbReference type="InterPro" id="IPR035992">
    <property type="entry name" value="Ricin_B-like_lectins"/>
</dbReference>
<evidence type="ECO:0000313" key="4">
    <source>
        <dbReference type="Proteomes" id="UP001183629"/>
    </source>
</evidence>
<keyword evidence="4" id="KW-1185">Reference proteome</keyword>
<keyword evidence="1" id="KW-0732">Signal</keyword>
<accession>A0AAE3ZV80</accession>
<feature type="domain" description="Ricin B lectin" evidence="2">
    <location>
        <begin position="33"/>
        <end position="171"/>
    </location>
</feature>
<sequence length="172" mass="19125">MTRIANSTLLLAASLSLAGLSLALSSPAHADDTTYFQIRNVYNDKCVDADKGMIVKNGTRLQLWDCHTGDNQLWYADGGTIRNKASGRCLDADTQTAGMPGTRVRLWDCSGAEHQEWRMEPMENGNTMIRSVATGRGLDADRNVLFQNGTDVQLWDDWNGTDNLNQQWYTAH</sequence>
<dbReference type="Proteomes" id="UP001183629">
    <property type="component" value="Unassembled WGS sequence"/>
</dbReference>